<dbReference type="RefSeq" id="WP_290364014.1">
    <property type="nucleotide sequence ID" value="NZ_JAUFQU010000001.1"/>
</dbReference>
<dbReference type="InterPro" id="IPR019850">
    <property type="entry name" value="GldD-like"/>
</dbReference>
<dbReference type="PROSITE" id="PS51257">
    <property type="entry name" value="PROKAR_LIPOPROTEIN"/>
    <property type="match status" value="1"/>
</dbReference>
<reference evidence="2" key="1">
    <citation type="journal article" date="2019" name="Int. J. Syst. Evol. Microbiol.">
        <title>The Global Catalogue of Microorganisms (GCM) 10K type strain sequencing project: providing services to taxonomists for standard genome sequencing and annotation.</title>
        <authorList>
            <consortium name="The Broad Institute Genomics Platform"/>
            <consortium name="The Broad Institute Genome Sequencing Center for Infectious Disease"/>
            <person name="Wu L."/>
            <person name="Ma J."/>
        </authorList>
    </citation>
    <scope>NUCLEOTIDE SEQUENCE [LARGE SCALE GENOMIC DNA]</scope>
    <source>
        <strain evidence="2">CECT 7184</strain>
    </source>
</reference>
<accession>A0ABT8CX49</accession>
<dbReference type="NCBIfam" id="TIGR03512">
    <property type="entry name" value="GldD_lipo"/>
    <property type="match status" value="1"/>
</dbReference>
<evidence type="ECO:0000313" key="1">
    <source>
        <dbReference type="EMBL" id="MDN3708132.1"/>
    </source>
</evidence>
<dbReference type="Proteomes" id="UP001242368">
    <property type="component" value="Unassembled WGS sequence"/>
</dbReference>
<evidence type="ECO:0000313" key="2">
    <source>
        <dbReference type="Proteomes" id="UP001242368"/>
    </source>
</evidence>
<comment type="caution">
    <text evidence="1">The sequence shown here is derived from an EMBL/GenBank/DDBJ whole genome shotgun (WGS) entry which is preliminary data.</text>
</comment>
<dbReference type="Pfam" id="PF25593">
    <property type="entry name" value="GldD_lipo"/>
    <property type="match status" value="1"/>
</dbReference>
<proteinExistence type="predicted"/>
<sequence>MNIKKYSTAVIGVFLLVSCGKETSPKPDGYLRLSYPAAVYQKEDSPYSFSYEKNKEARMIDEGHQAFRLDYPQMKASIYMNYRKVTKNNLDSLLRDAQKLTYNHNIKADDIQEKIFINREAKVYGMFYKIIGNAATNVQFYATDSINHFVVGSLYFYAKPNFDSIYPATHYIETDMRHLMESIHWK</sequence>
<dbReference type="EMBL" id="JAUFQU010000001">
    <property type="protein sequence ID" value="MDN3708132.1"/>
    <property type="molecule type" value="Genomic_DNA"/>
</dbReference>
<keyword evidence="2" id="KW-1185">Reference proteome</keyword>
<keyword evidence="1" id="KW-0449">Lipoprotein</keyword>
<organism evidence="1 2">
    <name type="scientific">Paenimyroides ceti</name>
    <dbReference type="NCBI Taxonomy" id="395087"/>
    <lineage>
        <taxon>Bacteria</taxon>
        <taxon>Pseudomonadati</taxon>
        <taxon>Bacteroidota</taxon>
        <taxon>Flavobacteriia</taxon>
        <taxon>Flavobacteriales</taxon>
        <taxon>Flavobacteriaceae</taxon>
        <taxon>Paenimyroides</taxon>
    </lineage>
</organism>
<gene>
    <name evidence="1" type="primary">gldD</name>
    <name evidence="1" type="ORF">QW060_13555</name>
</gene>
<name>A0ABT8CX49_9FLAO</name>
<protein>
    <submittedName>
        <fullName evidence="1">Gliding motility lipoprotein GldD</fullName>
    </submittedName>
</protein>